<dbReference type="RefSeq" id="WP_353947752.1">
    <property type="nucleotide sequence ID" value="NZ_CP159510.1"/>
</dbReference>
<dbReference type="Pfam" id="PF06838">
    <property type="entry name" value="Met_gamma_lyase"/>
    <property type="match status" value="1"/>
</dbReference>
<dbReference type="PANTHER" id="PTHR46658:SF1">
    <property type="entry name" value="CYS OR MET METABOLISM PYRIDOXAL-PHOSPHATE-DEPENDENT ENZYME"/>
    <property type="match status" value="1"/>
</dbReference>
<dbReference type="Gene3D" id="3.40.640.10">
    <property type="entry name" value="Type I PLP-dependent aspartate aminotransferase-like (Major domain)"/>
    <property type="match status" value="1"/>
</dbReference>
<dbReference type="Gene3D" id="3.90.1150.60">
    <property type="entry name" value="Methioning gamme-lyase, C-terminal domain"/>
    <property type="match status" value="1"/>
</dbReference>
<proteinExistence type="predicted"/>
<gene>
    <name evidence="1" type="ORF">ABNN70_10480</name>
</gene>
<protein>
    <submittedName>
        <fullName evidence="1">Methionine gamma-lyase family protein</fullName>
    </submittedName>
</protein>
<dbReference type="AlphaFoldDB" id="A0AAU8ID47"/>
<accession>A0AAU8ID47</accession>
<organism evidence="1">
    <name type="scientific">Sporolactobacillus sp. Y61</name>
    <dbReference type="NCBI Taxonomy" id="3160863"/>
    <lineage>
        <taxon>Bacteria</taxon>
        <taxon>Bacillati</taxon>
        <taxon>Bacillota</taxon>
        <taxon>Bacilli</taxon>
        <taxon>Bacillales</taxon>
        <taxon>Sporolactobacillaceae</taxon>
        <taxon>Sporolactobacillus</taxon>
    </lineage>
</organism>
<name>A0AAU8ID47_9BACL</name>
<dbReference type="EMBL" id="CP159510">
    <property type="protein sequence ID" value="XCJ16116.1"/>
    <property type="molecule type" value="Genomic_DNA"/>
</dbReference>
<dbReference type="PANTHER" id="PTHR46658">
    <property type="entry name" value="CYS OR MET METABOLISM PYRIDOXAL-PHOSPHATE-DEPENDENT ENZYME"/>
    <property type="match status" value="1"/>
</dbReference>
<dbReference type="InterPro" id="IPR009651">
    <property type="entry name" value="Met_g_lyase_put"/>
</dbReference>
<evidence type="ECO:0000313" key="1">
    <source>
        <dbReference type="EMBL" id="XCJ16116.1"/>
    </source>
</evidence>
<sequence length="421" mass="46071">MFETMTFGRQLRERTEEVENEIQKQLDYIDRVAQENQYRVLSCFKKNKISDAHFNGTTGYGYDDFGREGIEAVYADCFGAESGLVRSQIISGTHAITIALFGLLRPHDEFIYITGNPYDTLEEVIGGGVSGHGSLRDFGIHFRTIPLKDGRIDTDKVIREIGPATKMVAIQRSRGYSNRPSLTVHQIGEAIAAIKKVHPDVIVFIDNCYGEFTETLEPCHVGADLMAGSLIKNPGGGLAKTGGYIAGKKKFVDLCAERLTVPGQGKEVGPALGELQNQYQGFFLAPHMVAQALKGAVFTAALMENMGMETTPSWDATRTDLIQTVTFHDPSQMIAFCQAIQMASPINSHVTPYPSPMPGYQDKIIMAAGTFVQGASLELTADGPIRPPYTLYIQGGLTFEHVKAALLMACNHLAERGLLKI</sequence>
<dbReference type="InterPro" id="IPR015421">
    <property type="entry name" value="PyrdxlP-dep_Trfase_major"/>
</dbReference>
<dbReference type="InterPro" id="IPR015424">
    <property type="entry name" value="PyrdxlP-dep_Trfase"/>
</dbReference>
<dbReference type="SUPFAM" id="SSF53383">
    <property type="entry name" value="PLP-dependent transferases"/>
    <property type="match status" value="1"/>
</dbReference>
<reference evidence="1" key="1">
    <citation type="submission" date="2024-06" db="EMBL/GenBank/DDBJ databases">
        <authorList>
            <person name="Fan A."/>
            <person name="Zhang F.Y."/>
            <person name="Zhang L."/>
        </authorList>
    </citation>
    <scope>NUCLEOTIDE SEQUENCE</scope>
    <source>
        <strain evidence="1">Y61</strain>
    </source>
</reference>